<dbReference type="Pfam" id="PF01399">
    <property type="entry name" value="PCI"/>
    <property type="match status" value="1"/>
</dbReference>
<dbReference type="InterPro" id="IPR036390">
    <property type="entry name" value="WH_DNA-bd_sf"/>
</dbReference>
<feature type="domain" description="PCI" evidence="4">
    <location>
        <begin position="253"/>
        <end position="426"/>
    </location>
</feature>
<dbReference type="FunFam" id="1.10.10.10:FF:000070">
    <property type="entry name" value="26S proteasome non-ATPase regulatory subunit 12"/>
    <property type="match status" value="1"/>
</dbReference>
<protein>
    <recommendedName>
        <fullName evidence="4">PCI domain-containing protein</fullName>
    </recommendedName>
</protein>
<dbReference type="SMART" id="SM00088">
    <property type="entry name" value="PINT"/>
    <property type="match status" value="1"/>
</dbReference>
<dbReference type="InterPro" id="IPR000717">
    <property type="entry name" value="PCI_dom"/>
</dbReference>
<keyword evidence="2" id="KW-0647">Proteasome</keyword>
<dbReference type="PANTHER" id="PTHR10855:SF1">
    <property type="entry name" value="26S PROTEASOME NON-ATPASE REGULATORY SUBUNIT 12"/>
    <property type="match status" value="1"/>
</dbReference>
<dbReference type="InterPro" id="IPR036388">
    <property type="entry name" value="WH-like_DNA-bd_sf"/>
</dbReference>
<evidence type="ECO:0000256" key="3">
    <source>
        <dbReference type="SAM" id="MobiDB-lite"/>
    </source>
</evidence>
<dbReference type="SUPFAM" id="SSF46785">
    <property type="entry name" value="Winged helix' DNA-binding domain"/>
    <property type="match status" value="1"/>
</dbReference>
<evidence type="ECO:0000259" key="4">
    <source>
        <dbReference type="PROSITE" id="PS50250"/>
    </source>
</evidence>
<dbReference type="Gene3D" id="1.10.10.10">
    <property type="entry name" value="Winged helix-like DNA-binding domain superfamily/Winged helix DNA-binding domain"/>
    <property type="match status" value="1"/>
</dbReference>
<dbReference type="PROSITE" id="PS50250">
    <property type="entry name" value="PCI"/>
    <property type="match status" value="1"/>
</dbReference>
<reference evidence="5" key="1">
    <citation type="submission" date="2021-01" db="EMBL/GenBank/DDBJ databases">
        <authorList>
            <person name="Corre E."/>
            <person name="Pelletier E."/>
            <person name="Niang G."/>
            <person name="Scheremetjew M."/>
            <person name="Finn R."/>
            <person name="Kale V."/>
            <person name="Holt S."/>
            <person name="Cochrane G."/>
            <person name="Meng A."/>
            <person name="Brown T."/>
            <person name="Cohen L."/>
        </authorList>
    </citation>
    <scope>NUCLEOTIDE SEQUENCE</scope>
    <source>
        <strain evidence="5">CCMP1452</strain>
    </source>
</reference>
<dbReference type="InterPro" id="IPR040134">
    <property type="entry name" value="PSMD12/CSN4"/>
</dbReference>
<dbReference type="GO" id="GO:0008541">
    <property type="term" value="C:proteasome regulatory particle, lid subcomplex"/>
    <property type="evidence" value="ECO:0007669"/>
    <property type="project" value="TreeGrafter"/>
</dbReference>
<dbReference type="Pfam" id="PF18098">
    <property type="entry name" value="RPN5_C"/>
    <property type="match status" value="1"/>
</dbReference>
<feature type="compositionally biased region" description="Basic and acidic residues" evidence="3">
    <location>
        <begin position="15"/>
        <end position="25"/>
    </location>
</feature>
<dbReference type="InterPro" id="IPR054559">
    <property type="entry name" value="PSMD12-CSN4-like_N"/>
</dbReference>
<dbReference type="GO" id="GO:0005634">
    <property type="term" value="C:nucleus"/>
    <property type="evidence" value="ECO:0007669"/>
    <property type="project" value="UniProtKB-ARBA"/>
</dbReference>
<dbReference type="GO" id="GO:0005737">
    <property type="term" value="C:cytoplasm"/>
    <property type="evidence" value="ECO:0007669"/>
    <property type="project" value="TreeGrafter"/>
</dbReference>
<dbReference type="Pfam" id="PF22241">
    <property type="entry name" value="PSMD12-CSN4_N"/>
    <property type="match status" value="1"/>
</dbReference>
<evidence type="ECO:0000256" key="2">
    <source>
        <dbReference type="ARBA" id="ARBA00022942"/>
    </source>
</evidence>
<comment type="similarity">
    <text evidence="1">Belongs to the proteasome subunit p55 family.</text>
</comment>
<evidence type="ECO:0000313" key="5">
    <source>
        <dbReference type="EMBL" id="CAD9691467.1"/>
    </source>
</evidence>
<dbReference type="InterPro" id="IPR040896">
    <property type="entry name" value="RPN5_C"/>
</dbReference>
<feature type="region of interest" description="Disordered" evidence="3">
    <location>
        <begin position="1"/>
        <end position="25"/>
    </location>
</feature>
<accession>A0A7S2S703</accession>
<sequence>MSSDGPSGRASGGQLEERVDLSKETDEKIAQARSLIETSQSNLREALALLAALEKRCRIGNDSPSLVSVCEASLQLCKDCSDEEALISTLKNLATRRSQKTKAVSALVEKAIPWVLKGKGFEPLDVSNEEQKAIREKLVVALRDITDGKIFLERERARLTRALAIIKEQDGDIPGASDVLQEVHVETYGSLSKREKIEFILEQMRLTLGKKDYVRTAIVSGKINRKAIAEEGMEQEKIQYFTLMTEYHKHERNSYELAKDYHQIYQTSTVQANEEKWREALQCTVVFLSLSPYSMEQQDMLNRINIDPNLEKIIACKDTVKLFLKKEFIKYPMPYQSELESLSVFHADGEVLMAHWKKTFRTRIIQHNVRVASLYYRRIHGKRLAQLLGLSPDELEREIANMVSNGDVYAKIDRPCDIIRFAQKKTPEAVLSDWASDVSSLLNLVESTTHLINKENMMSQ</sequence>
<dbReference type="EMBL" id="HBHI01024583">
    <property type="protein sequence ID" value="CAD9691467.1"/>
    <property type="molecule type" value="Transcribed_RNA"/>
</dbReference>
<name>A0A7S2S703_9STRA</name>
<gene>
    <name evidence="5" type="ORF">EANT1437_LOCUS12605</name>
</gene>
<proteinExistence type="inferred from homology"/>
<dbReference type="AlphaFoldDB" id="A0A7S2S703"/>
<dbReference type="PANTHER" id="PTHR10855">
    <property type="entry name" value="26S PROTEASOME NON-ATPASE REGULATORY SUBUNIT 12/COP9 SIGNALOSOME COMPLEX SUBUNIT 4"/>
    <property type="match status" value="1"/>
</dbReference>
<organism evidence="5">
    <name type="scientific">Eucampia antarctica</name>
    <dbReference type="NCBI Taxonomy" id="49252"/>
    <lineage>
        <taxon>Eukaryota</taxon>
        <taxon>Sar</taxon>
        <taxon>Stramenopiles</taxon>
        <taxon>Ochrophyta</taxon>
        <taxon>Bacillariophyta</taxon>
        <taxon>Mediophyceae</taxon>
        <taxon>Biddulphiophycidae</taxon>
        <taxon>Hemiaulales</taxon>
        <taxon>Hemiaulaceae</taxon>
        <taxon>Eucampia</taxon>
    </lineage>
</organism>
<evidence type="ECO:0000256" key="1">
    <source>
        <dbReference type="ARBA" id="ARBA00006397"/>
    </source>
</evidence>